<evidence type="ECO:0000256" key="1">
    <source>
        <dbReference type="SAM" id="MobiDB-lite"/>
    </source>
</evidence>
<dbReference type="EMBL" id="PDZR01000001">
    <property type="protein sequence ID" value="PNG27891.1"/>
    <property type="molecule type" value="Genomic_DNA"/>
</dbReference>
<accession>A0A2J7TM94</accession>
<proteinExistence type="predicted"/>
<evidence type="ECO:0000313" key="2">
    <source>
        <dbReference type="EMBL" id="PNG27891.1"/>
    </source>
</evidence>
<dbReference type="InterPro" id="IPR021451">
    <property type="entry name" value="DUF3102"/>
</dbReference>
<dbReference type="OrthoDB" id="7990435at2"/>
<dbReference type="Pfam" id="PF11300">
    <property type="entry name" value="DUF3102"/>
    <property type="match status" value="1"/>
</dbReference>
<comment type="caution">
    <text evidence="2">The sequence shown here is derived from an EMBL/GenBank/DDBJ whole genome shotgun (WGS) entry which is preliminary data.</text>
</comment>
<organism evidence="2 3">
    <name type="scientific">Methylocella silvestris</name>
    <dbReference type="NCBI Taxonomy" id="199596"/>
    <lineage>
        <taxon>Bacteria</taxon>
        <taxon>Pseudomonadati</taxon>
        <taxon>Pseudomonadota</taxon>
        <taxon>Alphaproteobacteria</taxon>
        <taxon>Hyphomicrobiales</taxon>
        <taxon>Beijerinckiaceae</taxon>
        <taxon>Methylocella</taxon>
    </lineage>
</organism>
<feature type="compositionally biased region" description="Basic and acidic residues" evidence="1">
    <location>
        <begin position="29"/>
        <end position="42"/>
    </location>
</feature>
<reference evidence="2 3" key="1">
    <citation type="submission" date="2017-10" db="EMBL/GenBank/DDBJ databases">
        <title>Genome announcement of Methylocella silvestris TVC from permafrost.</title>
        <authorList>
            <person name="Wang J."/>
            <person name="Geng K."/>
            <person name="Ul-Haque F."/>
            <person name="Crombie A.T."/>
            <person name="Street L.E."/>
            <person name="Wookey P.A."/>
            <person name="Murrell J.C."/>
            <person name="Pratscher J."/>
        </authorList>
    </citation>
    <scope>NUCLEOTIDE SEQUENCE [LARGE SCALE GENOMIC DNA]</scope>
    <source>
        <strain evidence="2 3">TVC</strain>
    </source>
</reference>
<dbReference type="AlphaFoldDB" id="A0A2J7TM94"/>
<gene>
    <name evidence="2" type="ORF">CR492_03105</name>
</gene>
<evidence type="ECO:0000313" key="3">
    <source>
        <dbReference type="Proteomes" id="UP000236286"/>
    </source>
</evidence>
<name>A0A2J7TM94_METSI</name>
<protein>
    <recommendedName>
        <fullName evidence="4">DUF3102 domain-containing protein</fullName>
    </recommendedName>
</protein>
<sequence>MSHAVGRAAAGPQNRQKVGLNKEGPSRSADADRGGSITYRRDSREVRPVTISNIATVINSEHRAATAAHEQAVRHAIECGRLLLEAKGGVTHGHWSKWVKQNCDFAMRTAQVYMRIAEHLAGDEAKTQHAAHLSLRELLAEIERAANPPPLPSYDAIKHKLLPETRAGYEAAQARLGALSITDREVEEKRACQDFVATLRKHAPPEQFEKIVALCVRGIKDNGDMFGVLIGDEINRKIREQKAEECKANKEQLGYLMGIWECTDTVAREIFLKKIGGAK</sequence>
<evidence type="ECO:0008006" key="4">
    <source>
        <dbReference type="Google" id="ProtNLM"/>
    </source>
</evidence>
<dbReference type="Proteomes" id="UP000236286">
    <property type="component" value="Unassembled WGS sequence"/>
</dbReference>
<feature type="region of interest" description="Disordered" evidence="1">
    <location>
        <begin position="1"/>
        <end position="42"/>
    </location>
</feature>